<dbReference type="InterPro" id="IPR011032">
    <property type="entry name" value="GroES-like_sf"/>
</dbReference>
<dbReference type="SUPFAM" id="SSF50129">
    <property type="entry name" value="GroES-like"/>
    <property type="match status" value="1"/>
</dbReference>
<dbReference type="CDD" id="cd08249">
    <property type="entry name" value="enoyl_reductase_like"/>
    <property type="match status" value="1"/>
</dbReference>
<keyword evidence="6" id="KW-1185">Reference proteome</keyword>
<dbReference type="SMART" id="SM00829">
    <property type="entry name" value="PKS_ER"/>
    <property type="match status" value="1"/>
</dbReference>
<evidence type="ECO:0000313" key="5">
    <source>
        <dbReference type="EMBL" id="OCK79524.1"/>
    </source>
</evidence>
<evidence type="ECO:0000313" key="6">
    <source>
        <dbReference type="Proteomes" id="UP000250266"/>
    </source>
</evidence>
<evidence type="ECO:0000259" key="4">
    <source>
        <dbReference type="SMART" id="SM00829"/>
    </source>
</evidence>
<accession>A0A8E2E960</accession>
<dbReference type="Pfam" id="PF08240">
    <property type="entry name" value="ADH_N"/>
    <property type="match status" value="1"/>
</dbReference>
<dbReference type="Gene3D" id="3.90.180.10">
    <property type="entry name" value="Medium-chain alcohol dehydrogenases, catalytic domain"/>
    <property type="match status" value="1"/>
</dbReference>
<evidence type="ECO:0000256" key="1">
    <source>
        <dbReference type="ARBA" id="ARBA00008072"/>
    </source>
</evidence>
<dbReference type="Proteomes" id="UP000250266">
    <property type="component" value="Unassembled WGS sequence"/>
</dbReference>
<name>A0A8E2E960_9PEZI</name>
<dbReference type="EMBL" id="KV745000">
    <property type="protein sequence ID" value="OCK79524.1"/>
    <property type="molecule type" value="Genomic_DNA"/>
</dbReference>
<dbReference type="InterPro" id="IPR020843">
    <property type="entry name" value="ER"/>
</dbReference>
<dbReference type="InterPro" id="IPR013154">
    <property type="entry name" value="ADH-like_N"/>
</dbReference>
<organism evidence="5 6">
    <name type="scientific">Lepidopterella palustris CBS 459.81</name>
    <dbReference type="NCBI Taxonomy" id="1314670"/>
    <lineage>
        <taxon>Eukaryota</taxon>
        <taxon>Fungi</taxon>
        <taxon>Dikarya</taxon>
        <taxon>Ascomycota</taxon>
        <taxon>Pezizomycotina</taxon>
        <taxon>Dothideomycetes</taxon>
        <taxon>Pleosporomycetidae</taxon>
        <taxon>Mytilinidiales</taxon>
        <taxon>Argynnaceae</taxon>
        <taxon>Lepidopterella</taxon>
    </lineage>
</organism>
<dbReference type="SUPFAM" id="SSF51735">
    <property type="entry name" value="NAD(P)-binding Rossmann-fold domains"/>
    <property type="match status" value="1"/>
</dbReference>
<gene>
    <name evidence="5" type="ORF">K432DRAFT_354727</name>
</gene>
<comment type="subunit">
    <text evidence="2">Monomer.</text>
</comment>
<sequence>MKSLLVYYDPELTTKLEDIPIPSYNEDEVLIKVVIAGSNPKDWKHPMPQYFNSKLNQGDDVGGVVAAVGANVQHFRPGDRVAGFHQMNTPRGTYAEYTVCPAHTVFHIPASMSFEEAATIPLAAFTAAVGLYRNLLFPLPTTLPSSTANSPPAPKTPLIINGAASSVGHFAAQLARLNPSIRPIIGLASAASRPAALESGCDIVIDYRSPSATVIAELTDALGGAECSHVFDAVNSVQSLAYLLPVIRSEGGRYTCTTGLRSAGIYTKKEGEVEQAELLERKGVWFKQIWVGSVHDDVVGGGRVFGGEVARLFEALVGEGRLRGLPGRVVDGLERVEEALVGMRSGGKEWRGKVGVRV</sequence>
<evidence type="ECO:0000256" key="3">
    <source>
        <dbReference type="ARBA" id="ARBA00023002"/>
    </source>
</evidence>
<dbReference type="InterPro" id="IPR036291">
    <property type="entry name" value="NAD(P)-bd_dom_sf"/>
</dbReference>
<dbReference type="GO" id="GO:0016651">
    <property type="term" value="F:oxidoreductase activity, acting on NAD(P)H"/>
    <property type="evidence" value="ECO:0007669"/>
    <property type="project" value="InterPro"/>
</dbReference>
<dbReference type="InterPro" id="IPR047122">
    <property type="entry name" value="Trans-enoyl_RdTase-like"/>
</dbReference>
<evidence type="ECO:0000256" key="2">
    <source>
        <dbReference type="ARBA" id="ARBA00011245"/>
    </source>
</evidence>
<dbReference type="Gene3D" id="3.40.50.720">
    <property type="entry name" value="NAD(P)-binding Rossmann-like Domain"/>
    <property type="match status" value="1"/>
</dbReference>
<dbReference type="PANTHER" id="PTHR45348">
    <property type="entry name" value="HYPOTHETICAL OXIDOREDUCTASE (EUROFUNG)"/>
    <property type="match status" value="1"/>
</dbReference>
<dbReference type="OrthoDB" id="3233595at2759"/>
<dbReference type="AlphaFoldDB" id="A0A8E2E960"/>
<comment type="similarity">
    <text evidence="1">Belongs to the zinc-containing alcohol dehydrogenase family.</text>
</comment>
<dbReference type="PANTHER" id="PTHR45348:SF5">
    <property type="entry name" value="OXIDOREDUCTASE, PUTATIVE (AFU_ORTHOLOGUE AFUA_8G01420)-RELATED"/>
    <property type="match status" value="1"/>
</dbReference>
<reference evidence="5 6" key="1">
    <citation type="journal article" date="2016" name="Nat. Commun.">
        <title>Ectomycorrhizal ecology is imprinted in the genome of the dominant symbiotic fungus Cenococcum geophilum.</title>
        <authorList>
            <consortium name="DOE Joint Genome Institute"/>
            <person name="Peter M."/>
            <person name="Kohler A."/>
            <person name="Ohm R.A."/>
            <person name="Kuo A."/>
            <person name="Krutzmann J."/>
            <person name="Morin E."/>
            <person name="Arend M."/>
            <person name="Barry K.W."/>
            <person name="Binder M."/>
            <person name="Choi C."/>
            <person name="Clum A."/>
            <person name="Copeland A."/>
            <person name="Grisel N."/>
            <person name="Haridas S."/>
            <person name="Kipfer T."/>
            <person name="LaButti K."/>
            <person name="Lindquist E."/>
            <person name="Lipzen A."/>
            <person name="Maire R."/>
            <person name="Meier B."/>
            <person name="Mihaltcheva S."/>
            <person name="Molinier V."/>
            <person name="Murat C."/>
            <person name="Poggeler S."/>
            <person name="Quandt C.A."/>
            <person name="Sperisen C."/>
            <person name="Tritt A."/>
            <person name="Tisserant E."/>
            <person name="Crous P.W."/>
            <person name="Henrissat B."/>
            <person name="Nehls U."/>
            <person name="Egli S."/>
            <person name="Spatafora J.W."/>
            <person name="Grigoriev I.V."/>
            <person name="Martin F.M."/>
        </authorList>
    </citation>
    <scope>NUCLEOTIDE SEQUENCE [LARGE SCALE GENOMIC DNA]</scope>
    <source>
        <strain evidence="5 6">CBS 459.81</strain>
    </source>
</reference>
<keyword evidence="3" id="KW-0560">Oxidoreductase</keyword>
<proteinExistence type="inferred from homology"/>
<feature type="domain" description="Enoyl reductase (ER)" evidence="4">
    <location>
        <begin position="11"/>
        <end position="356"/>
    </location>
</feature>
<protein>
    <submittedName>
        <fullName evidence="5">GroES-like protein</fullName>
    </submittedName>
</protein>